<dbReference type="OrthoDB" id="193716at2759"/>
<dbReference type="AlphaFoldDB" id="A0A0D0CLS0"/>
<proteinExistence type="inferred from homology"/>
<keyword evidence="1 5" id="KW-0547">Nucleotide-binding</keyword>
<dbReference type="SMART" id="SM00487">
    <property type="entry name" value="DEXDc"/>
    <property type="match status" value="1"/>
</dbReference>
<feature type="region of interest" description="Disordered" evidence="6">
    <location>
        <begin position="1"/>
        <end position="42"/>
    </location>
</feature>
<dbReference type="Gene3D" id="3.40.50.300">
    <property type="entry name" value="P-loop containing nucleotide triphosphate hydrolases"/>
    <property type="match status" value="2"/>
</dbReference>
<dbReference type="InterPro" id="IPR027417">
    <property type="entry name" value="P-loop_NTPase"/>
</dbReference>
<dbReference type="GO" id="GO:0005524">
    <property type="term" value="F:ATP binding"/>
    <property type="evidence" value="ECO:0007669"/>
    <property type="project" value="UniProtKB-UniRule"/>
</dbReference>
<evidence type="ECO:0000256" key="1">
    <source>
        <dbReference type="ARBA" id="ARBA00022741"/>
    </source>
</evidence>
<dbReference type="PROSITE" id="PS51194">
    <property type="entry name" value="HELICASE_CTER"/>
    <property type="match status" value="1"/>
</dbReference>
<dbReference type="HOGENOM" id="CLU_003041_26_6_1"/>
<dbReference type="Proteomes" id="UP000053593">
    <property type="component" value="Unassembled WGS sequence"/>
</dbReference>
<feature type="compositionally biased region" description="Polar residues" evidence="6">
    <location>
        <begin position="27"/>
        <end position="40"/>
    </location>
</feature>
<dbReference type="InterPro" id="IPR014001">
    <property type="entry name" value="Helicase_ATP-bd"/>
</dbReference>
<dbReference type="PANTHER" id="PTHR24031">
    <property type="entry name" value="RNA HELICASE"/>
    <property type="match status" value="1"/>
</dbReference>
<dbReference type="SMART" id="SM00490">
    <property type="entry name" value="HELICc"/>
    <property type="match status" value="1"/>
</dbReference>
<feature type="domain" description="Helicase C-terminal" evidence="8">
    <location>
        <begin position="292"/>
        <end position="468"/>
    </location>
</feature>
<comment type="catalytic activity">
    <reaction evidence="5">
        <text>ATP + H2O = ADP + phosphate + H(+)</text>
        <dbReference type="Rhea" id="RHEA:13065"/>
        <dbReference type="ChEBI" id="CHEBI:15377"/>
        <dbReference type="ChEBI" id="CHEBI:15378"/>
        <dbReference type="ChEBI" id="CHEBI:30616"/>
        <dbReference type="ChEBI" id="CHEBI:43474"/>
        <dbReference type="ChEBI" id="CHEBI:456216"/>
        <dbReference type="EC" id="3.6.4.13"/>
    </reaction>
</comment>
<evidence type="ECO:0000256" key="4">
    <source>
        <dbReference type="ARBA" id="ARBA00022884"/>
    </source>
</evidence>
<keyword evidence="10" id="KW-1185">Reference proteome</keyword>
<dbReference type="PROSITE" id="PS51192">
    <property type="entry name" value="HELICASE_ATP_BIND_1"/>
    <property type="match status" value="1"/>
</dbReference>
<protein>
    <recommendedName>
        <fullName evidence="5">ATP-dependent RNA helicase</fullName>
        <ecNumber evidence="5">3.6.4.13</ecNumber>
    </recommendedName>
</protein>
<comment type="function">
    <text evidence="5">RNA helicase.</text>
</comment>
<dbReference type="GO" id="GO:0003724">
    <property type="term" value="F:RNA helicase activity"/>
    <property type="evidence" value="ECO:0007669"/>
    <property type="project" value="UniProtKB-EC"/>
</dbReference>
<dbReference type="EC" id="3.6.4.13" evidence="5"/>
<gene>
    <name evidence="9" type="ORF">GYMLUDRAFT_40163</name>
</gene>
<dbReference type="SUPFAM" id="SSF52540">
    <property type="entry name" value="P-loop containing nucleoside triphosphate hydrolases"/>
    <property type="match status" value="1"/>
</dbReference>
<evidence type="ECO:0000256" key="5">
    <source>
        <dbReference type="RuleBase" id="RU365068"/>
    </source>
</evidence>
<evidence type="ECO:0000259" key="8">
    <source>
        <dbReference type="PROSITE" id="PS51194"/>
    </source>
</evidence>
<evidence type="ECO:0000256" key="6">
    <source>
        <dbReference type="SAM" id="MobiDB-lite"/>
    </source>
</evidence>
<evidence type="ECO:0000256" key="3">
    <source>
        <dbReference type="ARBA" id="ARBA00022840"/>
    </source>
</evidence>
<name>A0A0D0CLS0_9AGAR</name>
<reference evidence="9 10" key="1">
    <citation type="submission" date="2014-04" db="EMBL/GenBank/DDBJ databases">
        <title>Evolutionary Origins and Diversification of the Mycorrhizal Mutualists.</title>
        <authorList>
            <consortium name="DOE Joint Genome Institute"/>
            <consortium name="Mycorrhizal Genomics Consortium"/>
            <person name="Kohler A."/>
            <person name="Kuo A."/>
            <person name="Nagy L.G."/>
            <person name="Floudas D."/>
            <person name="Copeland A."/>
            <person name="Barry K.W."/>
            <person name="Cichocki N."/>
            <person name="Veneault-Fourrey C."/>
            <person name="LaButti K."/>
            <person name="Lindquist E.A."/>
            <person name="Lipzen A."/>
            <person name="Lundell T."/>
            <person name="Morin E."/>
            <person name="Murat C."/>
            <person name="Riley R."/>
            <person name="Ohm R."/>
            <person name="Sun H."/>
            <person name="Tunlid A."/>
            <person name="Henrissat B."/>
            <person name="Grigoriev I.V."/>
            <person name="Hibbett D.S."/>
            <person name="Martin F."/>
        </authorList>
    </citation>
    <scope>NUCLEOTIDE SEQUENCE [LARGE SCALE GENOMIC DNA]</scope>
    <source>
        <strain evidence="9 10">FD-317 M1</strain>
    </source>
</reference>
<evidence type="ECO:0000259" key="7">
    <source>
        <dbReference type="PROSITE" id="PS51192"/>
    </source>
</evidence>
<sequence>MSRKKARFSKSSSLSTVADTAGLPEATASSSEAPRNSSHLTTKKFQDLPISLQLKQRIQHEFMTEVQAVTIGPALAGQDLLVQAKTGTGKTIGFLLPAIEKLFQSSAPRKGTAILVLSPTRELAQQISKEAQTLLPAPQFSIATVIGGTSNPKKDLEKFLESDSVVVVATPGRLHDYFTGERKNEVLAKFTGLQSLILDEVDRLLDGGFARELDGVIKTLPKTQRQTLFFSATISENIKEIAKGYNNGSKYLFISTLKEDEMNTHRHVHQSYIITPFDKHIPTVLALLHLDSVKHALDHVTTSTPSLSPGRLAPTTQSKVMVFFPTARHAGFAAEVLSAESIRRSLPSVFEVHSRISQSKRTKATEAFRDASNAIMLCSDVSARGLDVPGVTLVIQVGLPSSAEQYVHRLGRTARAGAEGQGIIVLDPVEQSFLSSHAMRKITTVTPHMVSSNSHEAKELATYTETYSQHVNAILDTVASRELSTVERAYSAWLGYYKGQAKTTKWSSEQLVEEATRYAKDVLGWKQDLPPPLSPKIIGRMGLKGVKGLNVDRSR</sequence>
<evidence type="ECO:0000313" key="9">
    <source>
        <dbReference type="EMBL" id="KIK63954.1"/>
    </source>
</evidence>
<comment type="domain">
    <text evidence="5">The Q motif is unique to and characteristic of the DEAD box family of RNA helicases and controls ATP binding and hydrolysis.</text>
</comment>
<dbReference type="Pfam" id="PF00270">
    <property type="entry name" value="DEAD"/>
    <property type="match status" value="1"/>
</dbReference>
<keyword evidence="4 5" id="KW-0694">RNA-binding</keyword>
<keyword evidence="2 5" id="KW-0378">Hydrolase</keyword>
<evidence type="ECO:0000313" key="10">
    <source>
        <dbReference type="Proteomes" id="UP000053593"/>
    </source>
</evidence>
<dbReference type="InterPro" id="IPR001650">
    <property type="entry name" value="Helicase_C-like"/>
</dbReference>
<dbReference type="EMBL" id="KN834762">
    <property type="protein sequence ID" value="KIK63954.1"/>
    <property type="molecule type" value="Genomic_DNA"/>
</dbReference>
<evidence type="ECO:0000256" key="2">
    <source>
        <dbReference type="ARBA" id="ARBA00022801"/>
    </source>
</evidence>
<keyword evidence="3 5" id="KW-0067">ATP-binding</keyword>
<dbReference type="Pfam" id="PF00271">
    <property type="entry name" value="Helicase_C"/>
    <property type="match status" value="1"/>
</dbReference>
<dbReference type="CDD" id="cd18787">
    <property type="entry name" value="SF2_C_DEAD"/>
    <property type="match status" value="1"/>
</dbReference>
<dbReference type="GO" id="GO:0003723">
    <property type="term" value="F:RNA binding"/>
    <property type="evidence" value="ECO:0007669"/>
    <property type="project" value="UniProtKB-UniRule"/>
</dbReference>
<dbReference type="GO" id="GO:0016787">
    <property type="term" value="F:hydrolase activity"/>
    <property type="evidence" value="ECO:0007669"/>
    <property type="project" value="UniProtKB-KW"/>
</dbReference>
<keyword evidence="5" id="KW-0347">Helicase</keyword>
<organism evidence="9 10">
    <name type="scientific">Collybiopsis luxurians FD-317 M1</name>
    <dbReference type="NCBI Taxonomy" id="944289"/>
    <lineage>
        <taxon>Eukaryota</taxon>
        <taxon>Fungi</taxon>
        <taxon>Dikarya</taxon>
        <taxon>Basidiomycota</taxon>
        <taxon>Agaricomycotina</taxon>
        <taxon>Agaricomycetes</taxon>
        <taxon>Agaricomycetidae</taxon>
        <taxon>Agaricales</taxon>
        <taxon>Marasmiineae</taxon>
        <taxon>Omphalotaceae</taxon>
        <taxon>Collybiopsis</taxon>
        <taxon>Collybiopsis luxurians</taxon>
    </lineage>
</organism>
<feature type="domain" description="Helicase ATP-binding" evidence="7">
    <location>
        <begin position="71"/>
        <end position="252"/>
    </location>
</feature>
<comment type="similarity">
    <text evidence="5">Belongs to the DEAD box helicase family.</text>
</comment>
<dbReference type="InterPro" id="IPR011545">
    <property type="entry name" value="DEAD/DEAH_box_helicase_dom"/>
</dbReference>
<accession>A0A0D0CLS0</accession>